<dbReference type="InterPro" id="IPR036964">
    <property type="entry name" value="RASGEF_cat_dom_sf"/>
</dbReference>
<dbReference type="RefSeq" id="XP_069039675.1">
    <property type="nucleotide sequence ID" value="XM_069183574.1"/>
</dbReference>
<accession>W5M9V4</accession>
<dbReference type="AlphaFoldDB" id="W5M9V4"/>
<proteinExistence type="predicted"/>
<name>W5M9V4_LEPOC</name>
<feature type="compositionally biased region" description="Basic residues" evidence="4">
    <location>
        <begin position="29"/>
        <end position="41"/>
    </location>
</feature>
<feature type="domain" description="Ras-GEF" evidence="5">
    <location>
        <begin position="983"/>
        <end position="1207"/>
    </location>
</feature>
<feature type="compositionally biased region" description="Polar residues" evidence="4">
    <location>
        <begin position="442"/>
        <end position="456"/>
    </location>
</feature>
<evidence type="ECO:0000313" key="8">
    <source>
        <dbReference type="Proteomes" id="UP000018468"/>
    </source>
</evidence>
<protein>
    <recommendedName>
        <fullName evidence="2">CRK SH3-binding GNRP</fullName>
    </recommendedName>
</protein>
<dbReference type="SMART" id="SM00229">
    <property type="entry name" value="RasGEFN"/>
    <property type="match status" value="1"/>
</dbReference>
<evidence type="ECO:0000259" key="6">
    <source>
        <dbReference type="PROSITE" id="PS50212"/>
    </source>
</evidence>
<feature type="compositionally biased region" description="Polar residues" evidence="4">
    <location>
        <begin position="331"/>
        <end position="354"/>
    </location>
</feature>
<reference evidence="7" key="2">
    <citation type="submission" date="2025-08" db="UniProtKB">
        <authorList>
            <consortium name="Ensembl"/>
        </authorList>
    </citation>
    <scope>IDENTIFICATION</scope>
</reference>
<dbReference type="InterPro" id="IPR019804">
    <property type="entry name" value="Ras_G-nucl-exch_fac_CS"/>
</dbReference>
<feature type="compositionally biased region" description="Low complexity" evidence="4">
    <location>
        <begin position="415"/>
        <end position="431"/>
    </location>
</feature>
<feature type="compositionally biased region" description="Low complexity" evidence="4">
    <location>
        <begin position="586"/>
        <end position="596"/>
    </location>
</feature>
<keyword evidence="1 3" id="KW-0344">Guanine-nucleotide releasing factor</keyword>
<feature type="region of interest" description="Disordered" evidence="4">
    <location>
        <begin position="400"/>
        <end position="462"/>
    </location>
</feature>
<dbReference type="GO" id="GO:0007264">
    <property type="term" value="P:small GTPase-mediated signal transduction"/>
    <property type="evidence" value="ECO:0007669"/>
    <property type="project" value="InterPro"/>
</dbReference>
<dbReference type="PROSITE" id="PS50009">
    <property type="entry name" value="RASGEF_CAT"/>
    <property type="match status" value="1"/>
</dbReference>
<evidence type="ECO:0000256" key="4">
    <source>
        <dbReference type="SAM" id="MobiDB-lite"/>
    </source>
</evidence>
<organism evidence="7 8">
    <name type="scientific">Lepisosteus oculatus</name>
    <name type="common">Spotted gar</name>
    <dbReference type="NCBI Taxonomy" id="7918"/>
    <lineage>
        <taxon>Eukaryota</taxon>
        <taxon>Metazoa</taxon>
        <taxon>Chordata</taxon>
        <taxon>Craniata</taxon>
        <taxon>Vertebrata</taxon>
        <taxon>Euteleostomi</taxon>
        <taxon>Actinopterygii</taxon>
        <taxon>Neopterygii</taxon>
        <taxon>Holostei</taxon>
        <taxon>Semionotiformes</taxon>
        <taxon>Lepisosteidae</taxon>
        <taxon>Lepisosteus</taxon>
    </lineage>
</organism>
<dbReference type="Proteomes" id="UP000018468">
    <property type="component" value="Linkage group LG21"/>
</dbReference>
<feature type="domain" description="N-terminal Ras-GEF" evidence="6">
    <location>
        <begin position="831"/>
        <end position="953"/>
    </location>
</feature>
<dbReference type="Gene3D" id="1.20.870.10">
    <property type="entry name" value="Son of sevenless (SoS) protein Chain: S domain 1"/>
    <property type="match status" value="1"/>
</dbReference>
<evidence type="ECO:0000259" key="5">
    <source>
        <dbReference type="PROSITE" id="PS50009"/>
    </source>
</evidence>
<dbReference type="CDD" id="cd06224">
    <property type="entry name" value="REM"/>
    <property type="match status" value="1"/>
</dbReference>
<reference evidence="8" key="1">
    <citation type="submission" date="2011-12" db="EMBL/GenBank/DDBJ databases">
        <title>The Draft Genome of Lepisosteus oculatus.</title>
        <authorList>
            <consortium name="The Broad Institute Genome Assembly &amp; Analysis Group"/>
            <consortium name="Computational R&amp;D Group"/>
            <consortium name="and Sequencing Platform"/>
            <person name="Di Palma F."/>
            <person name="Alfoldi J."/>
            <person name="Johnson J."/>
            <person name="Berlin A."/>
            <person name="Gnerre S."/>
            <person name="Jaffe D."/>
            <person name="MacCallum I."/>
            <person name="Young S."/>
            <person name="Walker B.J."/>
            <person name="Lander E.S."/>
            <person name="Lindblad-Toh K."/>
        </authorList>
    </citation>
    <scope>NUCLEOTIDE SEQUENCE [LARGE SCALE GENOMIC DNA]</scope>
</reference>
<dbReference type="OrthoDB" id="25179at2759"/>
<feature type="compositionally biased region" description="Polar residues" evidence="4">
    <location>
        <begin position="721"/>
        <end position="736"/>
    </location>
</feature>
<dbReference type="InterPro" id="IPR008937">
    <property type="entry name" value="Ras-like_GEF"/>
</dbReference>
<dbReference type="Ensembl" id="ENSLOCT00000005171.1">
    <property type="protein sequence ID" value="ENSLOCP00000005163.1"/>
    <property type="gene ID" value="ENSLOCG00000004322.1"/>
</dbReference>
<dbReference type="EMBL" id="AHAT01025381">
    <property type="status" value="NOT_ANNOTATED_CDS"/>
    <property type="molecule type" value="Genomic_DNA"/>
</dbReference>
<feature type="region of interest" description="Disordered" evidence="4">
    <location>
        <begin position="1"/>
        <end position="55"/>
    </location>
</feature>
<feature type="region of interest" description="Disordered" evidence="4">
    <location>
        <begin position="676"/>
        <end position="811"/>
    </location>
</feature>
<dbReference type="GeneTree" id="ENSGT00940000156235"/>
<feature type="compositionally biased region" description="Basic and acidic residues" evidence="4">
    <location>
        <begin position="1"/>
        <end position="13"/>
    </location>
</feature>
<dbReference type="Pfam" id="PF00618">
    <property type="entry name" value="RasGEF_N"/>
    <property type="match status" value="1"/>
</dbReference>
<dbReference type="PANTHER" id="PTHR23113:SF224">
    <property type="entry name" value="RAP GUANINE NUCLEOTIDE EXCHANGE FACTOR 1"/>
    <property type="match status" value="1"/>
</dbReference>
<dbReference type="HOGENOM" id="CLU_003982_1_0_1"/>
<feature type="compositionally biased region" description="Polar residues" evidence="4">
    <location>
        <begin position="676"/>
        <end position="687"/>
    </location>
</feature>
<dbReference type="InterPro" id="IPR001895">
    <property type="entry name" value="RASGEF_cat_dom"/>
</dbReference>
<dbReference type="Gene3D" id="1.10.840.10">
    <property type="entry name" value="Ras guanine-nucleotide exchange factors catalytic domain"/>
    <property type="match status" value="1"/>
</dbReference>
<feature type="region of interest" description="Disordered" evidence="4">
    <location>
        <begin position="569"/>
        <end position="596"/>
    </location>
</feature>
<dbReference type="EMBL" id="AHAT01025380">
    <property type="status" value="NOT_ANNOTATED_CDS"/>
    <property type="molecule type" value="Genomic_DNA"/>
</dbReference>
<evidence type="ECO:0000256" key="3">
    <source>
        <dbReference type="PROSITE-ProRule" id="PRU00168"/>
    </source>
</evidence>
<dbReference type="Bgee" id="ENSLOCG00000004322">
    <property type="expression patterns" value="Expressed in camera-type eye and 13 other cell types or tissues"/>
</dbReference>
<dbReference type="FunFam" id="1.10.840.10:FF:000009">
    <property type="entry name" value="rap guanine nucleotide exchange factor 1"/>
    <property type="match status" value="1"/>
</dbReference>
<dbReference type="InterPro" id="IPR000651">
    <property type="entry name" value="Ras-like_Gua-exchang_fac_N"/>
</dbReference>
<feature type="region of interest" description="Disordered" evidence="4">
    <location>
        <begin position="330"/>
        <end position="354"/>
    </location>
</feature>
<dbReference type="PANTHER" id="PTHR23113">
    <property type="entry name" value="GUANINE NUCLEOTIDE EXCHANGE FACTOR"/>
    <property type="match status" value="1"/>
</dbReference>
<keyword evidence="8" id="KW-1185">Reference proteome</keyword>
<dbReference type="GO" id="GO:0005085">
    <property type="term" value="F:guanyl-nucleotide exchange factor activity"/>
    <property type="evidence" value="ECO:0007669"/>
    <property type="project" value="UniProtKB-KW"/>
</dbReference>
<evidence type="ECO:0000256" key="1">
    <source>
        <dbReference type="ARBA" id="ARBA00022658"/>
    </source>
</evidence>
<evidence type="ECO:0000313" key="7">
    <source>
        <dbReference type="Ensembl" id="ENSLOCP00000005163.1"/>
    </source>
</evidence>
<evidence type="ECO:0000256" key="2">
    <source>
        <dbReference type="ARBA" id="ARBA00083313"/>
    </source>
</evidence>
<dbReference type="CDD" id="cd00155">
    <property type="entry name" value="RasGEF"/>
    <property type="match status" value="1"/>
</dbReference>
<sequence>MSGKIESKQDSQRSHLSSFTMKLKDKFHSPKIKRTPSKKGKQVQPEPPVKVAEKPVNKNLSRLEEYEKDVVSALRYFKTIVDKMVVDKKVLEMLPGSASKVLEAILPLVQVDSRVQQSSAVSSCLNRVYQSLANLISWSDQVMLEGVNLEDKEAIVTVTGVIKAVLDGVKELVKLTIEKQEHPSPTSPVKPALSACKSESTAELPLSEREKEILSKTTPITQSTEILTDVTDEDVAPPKPPLPGLKVPEHSPPALPPKKRQSAPSPTRVAVVAPMSRTTSGSSLPVGIGKGDYDLDYLQRRLSGGSQSYGGESPRLSPCNSIGKLSKSDEQLSSLEQDSGQCSRNTSCETLDNTESYDPDYDFLHQDLSNADQIPQALVGGILSPLPECHNESSSPCPIMHFTSPFNTQPPEYWGSAGPQASPQPASAGGPPALPEKKRRSAASQASPHSDSSGSRVSYERHPSQYDNISEEDLQPVPPFPVFTAVSPHPQGNSGAFPAEFGASEMSDIPESPPPLPEKKSRHILKYMQFVEDYSEPQPSVFYQTPQSESIYEQRNKRFQEVYGFNDSFSSTDSVHEPQPPPALPPKQRQLASYTASSSSSSSLSCHVQHSNPTTVAVEDASSALSLSMSVSNSFLSRHSSLTAPPYKTVFRSYSQDFAPHNQASIPPFLSSVSSHFPTVHQSQSSDLEAPATAGQSTDPGGMAHDSLESSGGSLAVCLPSESSLTDSLQPSVSESANEEGGEGEYVNLYSSSQANGELPHSKGEPTAVTDEVLQDPGPQKSSANSKEIADVERRQKSTDSGQSDEEVDELSLIDHKEIMARITLKQENDDGPDVRAGSGDILLVHATETDRKDLVLYCEAFLTTYRTFITPEDLIKKLHYRYTRFCHSPDTFKKRVSKNTFFVLVRVVDELCLVELTDDILKQLMELVFRLVCNGELSLARVLRKNILDKVEQKKLLRYTNSLKPLAARGVAARPGTLHDFRSHEIADQLTLLDAELFYKIEIPEVLLWAKEQNEEKSPNLTQFTEHFNNMSYWVRSIIIQQEKAQDREKLLLKFIKIMKHLRKLNNFNSYLAILSALDSAPIRRLEWQKQTSEGLEEYCTLIDSSSSFRAYRAALAEVEPPCIPYLGLILQDLTFVHLGNPDFIDGKVNFSKRWQQFNILDSMRRFQQVHYDLKRNDDIVSFFNDFSDHLAEEALWELSLKIKPRNITRRKTEREEKT</sequence>
<reference evidence="7" key="3">
    <citation type="submission" date="2025-09" db="UniProtKB">
        <authorList>
            <consortium name="Ensembl"/>
        </authorList>
    </citation>
    <scope>IDENTIFICATION</scope>
</reference>
<feature type="region of interest" description="Disordered" evidence="4">
    <location>
        <begin position="217"/>
        <end position="289"/>
    </location>
</feature>
<feature type="region of interest" description="Disordered" evidence="4">
    <location>
        <begin position="489"/>
        <end position="519"/>
    </location>
</feature>
<dbReference type="Pfam" id="PF00617">
    <property type="entry name" value="RasGEF"/>
    <property type="match status" value="1"/>
</dbReference>
<dbReference type="SMART" id="SM00147">
    <property type="entry name" value="RasGEF"/>
    <property type="match status" value="1"/>
</dbReference>
<dbReference type="CTD" id="394101"/>
<dbReference type="InterPro" id="IPR023578">
    <property type="entry name" value="Ras_GEF_dom_sf"/>
</dbReference>
<feature type="compositionally biased region" description="Basic and acidic residues" evidence="4">
    <location>
        <begin position="788"/>
        <end position="798"/>
    </location>
</feature>
<dbReference type="GeneID" id="102697581"/>
<dbReference type="PROSITE" id="PS00720">
    <property type="entry name" value="RASGEF"/>
    <property type="match status" value="1"/>
</dbReference>
<dbReference type="SUPFAM" id="SSF48366">
    <property type="entry name" value="Ras GEF"/>
    <property type="match status" value="1"/>
</dbReference>
<feature type="compositionally biased region" description="Polar residues" evidence="4">
    <location>
        <begin position="217"/>
        <end position="226"/>
    </location>
</feature>
<dbReference type="PROSITE" id="PS50212">
    <property type="entry name" value="RASGEF_NTER"/>
    <property type="match status" value="1"/>
</dbReference>